<proteinExistence type="predicted"/>
<name>A0A1D6J8X9_MAIZE</name>
<organism evidence="1">
    <name type="scientific">Zea mays</name>
    <name type="common">Maize</name>
    <dbReference type="NCBI Taxonomy" id="4577"/>
    <lineage>
        <taxon>Eukaryota</taxon>
        <taxon>Viridiplantae</taxon>
        <taxon>Streptophyta</taxon>
        <taxon>Embryophyta</taxon>
        <taxon>Tracheophyta</taxon>
        <taxon>Spermatophyta</taxon>
        <taxon>Magnoliopsida</taxon>
        <taxon>Liliopsida</taxon>
        <taxon>Poales</taxon>
        <taxon>Poaceae</taxon>
        <taxon>PACMAD clade</taxon>
        <taxon>Panicoideae</taxon>
        <taxon>Andropogonodae</taxon>
        <taxon>Andropogoneae</taxon>
        <taxon>Tripsacinae</taxon>
        <taxon>Zea</taxon>
    </lineage>
</organism>
<dbReference type="EMBL" id="CM000786">
    <property type="protein sequence ID" value="AQK44375.1"/>
    <property type="molecule type" value="Genomic_DNA"/>
</dbReference>
<reference evidence="1" key="1">
    <citation type="submission" date="2015-12" db="EMBL/GenBank/DDBJ databases">
        <title>Update maize B73 reference genome by single molecule sequencing technologies.</title>
        <authorList>
            <consortium name="Maize Genome Sequencing Project"/>
            <person name="Ware D."/>
        </authorList>
    </citation>
    <scope>NUCLEOTIDE SEQUENCE</scope>
    <source>
        <tissue evidence="1">Seedling</tissue>
    </source>
</reference>
<dbReference type="InParanoid" id="A0A1D6J8X9"/>
<evidence type="ECO:0000313" key="1">
    <source>
        <dbReference type="EMBL" id="AQK44375.1"/>
    </source>
</evidence>
<gene>
    <name evidence="1" type="ORF">ZEAMMB73_Zm00001d025725</name>
</gene>
<accession>A0A1D6J8X9</accession>
<protein>
    <submittedName>
        <fullName evidence="1">Uncharacterized protein</fullName>
    </submittedName>
</protein>
<sequence length="93" mass="10966">MVAAGVLITLRSSFLSLMWLVEPLHPLLLTAPSLRRHRWPLQILQHLLRRPLQRCLLSFVHKQLIRRAGKVTGPWMEVWEVARHYHTAKDFVQ</sequence>
<dbReference type="AlphaFoldDB" id="A0A1D6J8X9"/>